<feature type="transmembrane region" description="Helical" evidence="1">
    <location>
        <begin position="31"/>
        <end position="52"/>
    </location>
</feature>
<dbReference type="EMBL" id="JXSU01000007">
    <property type="protein sequence ID" value="KIS24915.1"/>
    <property type="molecule type" value="Genomic_DNA"/>
</dbReference>
<dbReference type="InterPro" id="IPR005562">
    <property type="entry name" value="SpoVA"/>
</dbReference>
<accession>A0A0D1BX18</accession>
<dbReference type="AlphaFoldDB" id="A0A0D1BX18"/>
<evidence type="ECO:0000256" key="1">
    <source>
        <dbReference type="SAM" id="Phobius"/>
    </source>
</evidence>
<dbReference type="PANTHER" id="PTHR38450:SF2">
    <property type="entry name" value="STAGE V SPORULATION PROTEIN AEB"/>
    <property type="match status" value="1"/>
</dbReference>
<dbReference type="NCBIfam" id="TIGR02839">
    <property type="entry name" value="spore_V_AE"/>
    <property type="match status" value="1"/>
</dbReference>
<keyword evidence="1" id="KW-0472">Membrane</keyword>
<name>A0A0D1BX18_CLOBO</name>
<dbReference type="Proteomes" id="UP000032250">
    <property type="component" value="Unassembled WGS sequence"/>
</dbReference>
<keyword evidence="1" id="KW-0812">Transmembrane</keyword>
<dbReference type="InterPro" id="IPR014204">
    <property type="entry name" value="Spore_V_AE"/>
</dbReference>
<dbReference type="PATRIC" id="fig|1379739.3.peg.3499"/>
<feature type="transmembrane region" description="Helical" evidence="1">
    <location>
        <begin position="93"/>
        <end position="112"/>
    </location>
</feature>
<dbReference type="RefSeq" id="WP_003483652.1">
    <property type="nucleotide sequence ID" value="NZ_JXSU01000007.1"/>
</dbReference>
<evidence type="ECO:0000313" key="3">
    <source>
        <dbReference type="Proteomes" id="UP000032250"/>
    </source>
</evidence>
<feature type="transmembrane region" description="Helical" evidence="1">
    <location>
        <begin position="6"/>
        <end position="24"/>
    </location>
</feature>
<dbReference type="OrthoDB" id="9797988at2"/>
<evidence type="ECO:0000313" key="2">
    <source>
        <dbReference type="EMBL" id="KIS24915.1"/>
    </source>
</evidence>
<organism evidence="2 3">
    <name type="scientific">Clostridium botulinum B2 450</name>
    <dbReference type="NCBI Taxonomy" id="1379739"/>
    <lineage>
        <taxon>Bacteria</taxon>
        <taxon>Bacillati</taxon>
        <taxon>Bacillota</taxon>
        <taxon>Clostridia</taxon>
        <taxon>Eubacteriales</taxon>
        <taxon>Clostridiaceae</taxon>
        <taxon>Clostridium</taxon>
    </lineage>
</organism>
<gene>
    <name evidence="2" type="ORF">N495_15515</name>
</gene>
<comment type="caution">
    <text evidence="2">The sequence shown here is derived from an EMBL/GenBank/DDBJ whole genome shotgun (WGS) entry which is preliminary data.</text>
</comment>
<dbReference type="HOGENOM" id="CLU_112786_1_0_9"/>
<keyword evidence="1" id="KW-1133">Transmembrane helix</keyword>
<protein>
    <submittedName>
        <fullName evidence="2">Stage V sporulation protein AEB</fullName>
    </submittedName>
</protein>
<dbReference type="Pfam" id="PF03862">
    <property type="entry name" value="SpoVAC_SpoVAEB"/>
    <property type="match status" value="1"/>
</dbReference>
<sequence>MGYLSAFIVGGIICVIAQILMDTTQLTPARILVSFVTLGVILGALNIYGYIIDIGGAGATIPLPGFGYTLAKATIKEVKAKGLIGAFTGGIKGGAGGITAAIVFGYIMSLIFNPKTKE</sequence>
<proteinExistence type="predicted"/>
<dbReference type="PANTHER" id="PTHR38450">
    <property type="entry name" value="STAGE V SPORULATION PROTEIN AC-RELATED"/>
    <property type="match status" value="1"/>
</dbReference>
<reference evidence="2 3" key="1">
    <citation type="submission" date="2014-06" db="EMBL/GenBank/DDBJ databases">
        <title>Genome characterization of distinct group I Clostridium botulinum lineages.</title>
        <authorList>
            <person name="Giordani F."/>
            <person name="Anselmo A."/>
            <person name="Fillo S."/>
            <person name="Palozzi A.M."/>
            <person name="Fortunato A."/>
            <person name="Gentile B."/>
            <person name="Ciammaruconi A."/>
            <person name="Anniballi F."/>
            <person name="De Medici D."/>
            <person name="Lista F."/>
        </authorList>
    </citation>
    <scope>NUCLEOTIDE SEQUENCE [LARGE SCALE GENOMIC DNA]</scope>
    <source>
        <strain evidence="2 3">B2 450</strain>
    </source>
</reference>